<dbReference type="InterPro" id="IPR028994">
    <property type="entry name" value="Integrin_alpha_N"/>
</dbReference>
<dbReference type="SUPFAM" id="SSF69318">
    <property type="entry name" value="Integrin alpha N-terminal domain"/>
    <property type="match status" value="2"/>
</dbReference>
<comment type="caution">
    <text evidence="4">The sequence shown here is derived from an EMBL/GenBank/DDBJ whole genome shotgun (WGS) entry which is preliminary data.</text>
</comment>
<dbReference type="Gene3D" id="2.60.40.1080">
    <property type="match status" value="6"/>
</dbReference>
<feature type="chain" id="PRO_5018086988" description="Fibronectin type-III domain-containing protein" evidence="2">
    <location>
        <begin position="25"/>
        <end position="1348"/>
    </location>
</feature>
<dbReference type="SUPFAM" id="SSF49373">
    <property type="entry name" value="Invasin/intimin cell-adhesion fragments"/>
    <property type="match status" value="6"/>
</dbReference>
<evidence type="ECO:0000256" key="1">
    <source>
        <dbReference type="ARBA" id="ARBA00022729"/>
    </source>
</evidence>
<dbReference type="InterPro" id="IPR008964">
    <property type="entry name" value="Invasin/intimin_cell_adhesion"/>
</dbReference>
<keyword evidence="5" id="KW-1185">Reference proteome</keyword>
<dbReference type="Proteomes" id="UP000278351">
    <property type="component" value="Unassembled WGS sequence"/>
</dbReference>
<dbReference type="SUPFAM" id="SSF49265">
    <property type="entry name" value="Fibronectin type III"/>
    <property type="match status" value="1"/>
</dbReference>
<dbReference type="RefSeq" id="WP_123847927.1">
    <property type="nucleotide sequence ID" value="NZ_RPDH01000002.1"/>
</dbReference>
<dbReference type="OrthoDB" id="355609at2"/>
<dbReference type="InterPro" id="IPR026341">
    <property type="entry name" value="T9SS_type_B"/>
</dbReference>
<dbReference type="SMART" id="SM00635">
    <property type="entry name" value="BID_2"/>
    <property type="match status" value="6"/>
</dbReference>
<dbReference type="EMBL" id="RPDH01000002">
    <property type="protein sequence ID" value="RPE08928.1"/>
    <property type="molecule type" value="Genomic_DNA"/>
</dbReference>
<dbReference type="Gene3D" id="3.30.160.710">
    <property type="match status" value="1"/>
</dbReference>
<accession>A0A3N4PMV4</accession>
<dbReference type="Pfam" id="PF13517">
    <property type="entry name" value="FG-GAP_3"/>
    <property type="match status" value="3"/>
</dbReference>
<sequence>MFLFRIKNLLCTLVLLLATLHAWPQTGPFVNVASPGFANLDTYGGVAAWADYDNDGDLDVCIAGLNYQGGSQARIYRNNGNGTFTDLGTNFGSTIGNDSKMTIIWLDYNNDGQQDLLLLLGGPVLLYQNSGGSFLPAGNTGLPEHISISAAAAGDYDNDGYPDLAISGFTSVRQSNIYRNNQRGGFEVTNIPLLPMSGGDFAWADYDKDGLLDLMMIGFTENESANRLYRNLGNGTFSSGTMIGAYGFHNGTVAWGDYDNDGYPDLLISGYSSQFVNRYLTMIFHNDGGGGFTANSSVLQGVSGTTAWGDYDGDGLLDVVAAGQTVWRPAQSATHVYRNTGGGNFSLTATLASHIYSSACWADYDNDGRLDLLWIGSDNGSGYACTLYRNTTSNRNTRPAAPSGLSHSVSADEKSVTLTWQRAQDAQTAAAGLYYNIYLYEDPGSSVRINAHTRTGGYRRLVGIGNTTMNTSYTFHGLTHDKVYRWSVQAIDAAWSGSPFAAEQSFATRKTQTIQLNDLIHQYGDPDFVPATLNSGLPLTIQLGNPSAAEVLPDGKIRIKAVDTCTLIAYHHGNGEWLPAAVVTATMQFNPGTLTVAADNKNITYGDALPALTYRITGFAANETESVLTQPVQKSTTATGTSGIGAYPINVSGAAAANYTFVYQPGTLTIDPKQLNVVVAPVADKVYGSADFSLNIQADPALPLAFSSSQPGVATVDAAGNIHITGAGTTAIAVMQKTAGNYLGDTALVTLRVTQASQTITFPAIGPKTFGDADFDPQAQSSAGLPVQLTSSDANVATITADGKIHITGAGTVTITATQSGNTNYSSASATAILTVGKAAQTITFQPLPVKTFGDADFPAQAQSSAGLPLAFSSSDANVATISPNGIIHITGAGTATITATQGGNGNYNSAAATAVLTVGKAAQTVTFQPLPVKTFGDADFPSQAQSSAGLPLTFSSSDANVATISPNGIIHITGAGTATITATQGGNGNYNSAAATAVLTVGKAAQTVTFQPLPVKTFGDADFPAQAQSSAGLPLTFSSSDANVATVTPNGTIHITGAGAVTITATQPGNGNYLAASATAMLTVGKAAQQLSLPDFPVKTFGDADFAAGAIASSGLPITYTSSDPNVATVNAAGQIRITGAGITTITAAQPGNGNYAAAAAVNKQLAVKKATQTITFGPLTARNTNEPPFDPGATASSGLPVTYEIENTIIATVANTLVTPLRPGITRITARQAGNSNIEAATSVTQELEIVSSGREIKVSDAITPNGDGINDYLQIEGLRNFPDNEIHIANTTGRILFEAKPYKNDFRGYANNGSQLLPKGVYYYVFLYTSGGTRKKVTGFFVLEY</sequence>
<dbReference type="PANTHER" id="PTHR44103:SF1">
    <property type="entry name" value="PROPROTEIN CONVERTASE P"/>
    <property type="match status" value="1"/>
</dbReference>
<dbReference type="InterPro" id="IPR036116">
    <property type="entry name" value="FN3_sf"/>
</dbReference>
<dbReference type="InterPro" id="IPR041286">
    <property type="entry name" value="MBG_2"/>
</dbReference>
<evidence type="ECO:0000259" key="3">
    <source>
        <dbReference type="PROSITE" id="PS50853"/>
    </source>
</evidence>
<dbReference type="InterPro" id="IPR013783">
    <property type="entry name" value="Ig-like_fold"/>
</dbReference>
<evidence type="ECO:0000313" key="5">
    <source>
        <dbReference type="Proteomes" id="UP000278351"/>
    </source>
</evidence>
<gene>
    <name evidence="4" type="ORF">EGT74_18085</name>
</gene>
<dbReference type="PROSITE" id="PS50853">
    <property type="entry name" value="FN3"/>
    <property type="match status" value="1"/>
</dbReference>
<name>A0A3N4PMV4_9BACT</name>
<dbReference type="NCBIfam" id="TIGR04131">
    <property type="entry name" value="Bac_Flav_CTERM"/>
    <property type="match status" value="1"/>
</dbReference>
<feature type="domain" description="Fibronectin type-III" evidence="3">
    <location>
        <begin position="401"/>
        <end position="511"/>
    </location>
</feature>
<organism evidence="4 5">
    <name type="scientific">Chitinophaga lutea</name>
    <dbReference type="NCBI Taxonomy" id="2488634"/>
    <lineage>
        <taxon>Bacteria</taxon>
        <taxon>Pseudomonadati</taxon>
        <taxon>Bacteroidota</taxon>
        <taxon>Chitinophagia</taxon>
        <taxon>Chitinophagales</taxon>
        <taxon>Chitinophagaceae</taxon>
        <taxon>Chitinophaga</taxon>
    </lineage>
</organism>
<dbReference type="InterPro" id="IPR003343">
    <property type="entry name" value="Big_2"/>
</dbReference>
<dbReference type="Pfam" id="PF13585">
    <property type="entry name" value="CHU_C"/>
    <property type="match status" value="1"/>
</dbReference>
<proteinExistence type="predicted"/>
<dbReference type="SMART" id="SM00060">
    <property type="entry name" value="FN3"/>
    <property type="match status" value="1"/>
</dbReference>
<feature type="signal peptide" evidence="2">
    <location>
        <begin position="1"/>
        <end position="24"/>
    </location>
</feature>
<evidence type="ECO:0000256" key="2">
    <source>
        <dbReference type="SAM" id="SignalP"/>
    </source>
</evidence>
<dbReference type="Gene3D" id="2.60.40.10">
    <property type="entry name" value="Immunoglobulins"/>
    <property type="match status" value="1"/>
</dbReference>
<dbReference type="Pfam" id="PF18676">
    <property type="entry name" value="MBG_2"/>
    <property type="match status" value="1"/>
</dbReference>
<dbReference type="InterPro" id="IPR013517">
    <property type="entry name" value="FG-GAP"/>
</dbReference>
<reference evidence="4 5" key="1">
    <citation type="submission" date="2018-11" db="EMBL/GenBank/DDBJ databases">
        <title>Chitinophaga lutea sp.nov., isolate from arsenic contaminated soil.</title>
        <authorList>
            <person name="Zong Y."/>
        </authorList>
    </citation>
    <scope>NUCLEOTIDE SEQUENCE [LARGE SCALE GENOMIC DNA]</scope>
    <source>
        <strain evidence="4 5">ZY74</strain>
    </source>
</reference>
<protein>
    <recommendedName>
        <fullName evidence="3">Fibronectin type-III domain-containing protein</fullName>
    </recommendedName>
</protein>
<evidence type="ECO:0000313" key="4">
    <source>
        <dbReference type="EMBL" id="RPE08928.1"/>
    </source>
</evidence>
<keyword evidence="1 2" id="KW-0732">Signal</keyword>
<dbReference type="InterPro" id="IPR003961">
    <property type="entry name" value="FN3_dom"/>
</dbReference>
<dbReference type="Gene3D" id="2.130.10.130">
    <property type="entry name" value="Integrin alpha, N-terminal"/>
    <property type="match status" value="2"/>
</dbReference>
<dbReference type="PANTHER" id="PTHR44103">
    <property type="entry name" value="PROPROTEIN CONVERTASE P"/>
    <property type="match status" value="1"/>
</dbReference>